<dbReference type="PANTHER" id="PTHR47332">
    <property type="entry name" value="SET DOMAIN-CONTAINING PROTEIN 5"/>
    <property type="match status" value="1"/>
</dbReference>
<gene>
    <name evidence="1" type="ORF">BP6252_10276</name>
</gene>
<dbReference type="STRING" id="1849047.A0A3D8QS46"/>
<dbReference type="OrthoDB" id="5297013at2759"/>
<comment type="caution">
    <text evidence="1">The sequence shown here is derived from an EMBL/GenBank/DDBJ whole genome shotgun (WGS) entry which is preliminary data.</text>
</comment>
<evidence type="ECO:0000313" key="2">
    <source>
        <dbReference type="Proteomes" id="UP000256645"/>
    </source>
</evidence>
<dbReference type="InterPro" id="IPR011990">
    <property type="entry name" value="TPR-like_helical_dom_sf"/>
</dbReference>
<proteinExistence type="predicted"/>
<dbReference type="Proteomes" id="UP000256645">
    <property type="component" value="Unassembled WGS sequence"/>
</dbReference>
<keyword evidence="2" id="KW-1185">Reference proteome</keyword>
<protein>
    <submittedName>
        <fullName evidence="1">Uncharacterized protein</fullName>
    </submittedName>
</protein>
<accession>A0A3D8QS46</accession>
<dbReference type="EMBL" id="PDLM01000012">
    <property type="protein sequence ID" value="RDW64625.1"/>
    <property type="molecule type" value="Genomic_DNA"/>
</dbReference>
<dbReference type="InterPro" id="IPR053185">
    <property type="entry name" value="SET_domain_protein"/>
</dbReference>
<dbReference type="AlphaFoldDB" id="A0A3D8QS46"/>
<dbReference type="PANTHER" id="PTHR47332:SF4">
    <property type="entry name" value="SET DOMAIN-CONTAINING PROTEIN 5"/>
    <property type="match status" value="1"/>
</dbReference>
<reference evidence="1 2" key="1">
    <citation type="journal article" date="2018" name="IMA Fungus">
        <title>IMA Genome-F 9: Draft genome sequence of Annulohypoxylon stygium, Aspergillus mulundensis, Berkeleyomyces basicola (syn. Thielaviopsis basicola), Ceratocystis smalleyi, two Cercospora beticola strains, Coleophoma cylindrospora, Fusarium fracticaudum, Phialophora cf. hyalina, and Morchella septimelata.</title>
        <authorList>
            <person name="Wingfield B.D."/>
            <person name="Bills G.F."/>
            <person name="Dong Y."/>
            <person name="Huang W."/>
            <person name="Nel W.J."/>
            <person name="Swalarsk-Parry B.S."/>
            <person name="Vaghefi N."/>
            <person name="Wilken P.M."/>
            <person name="An Z."/>
            <person name="de Beer Z.W."/>
            <person name="De Vos L."/>
            <person name="Chen L."/>
            <person name="Duong T.A."/>
            <person name="Gao Y."/>
            <person name="Hammerbacher A."/>
            <person name="Kikkert J.R."/>
            <person name="Li Y."/>
            <person name="Li H."/>
            <person name="Li K."/>
            <person name="Li Q."/>
            <person name="Liu X."/>
            <person name="Ma X."/>
            <person name="Naidoo K."/>
            <person name="Pethybridge S.J."/>
            <person name="Sun J."/>
            <person name="Steenkamp E.T."/>
            <person name="van der Nest M.A."/>
            <person name="van Wyk S."/>
            <person name="Wingfield M.J."/>
            <person name="Xiong C."/>
            <person name="Yue Q."/>
            <person name="Zhang X."/>
        </authorList>
    </citation>
    <scope>NUCLEOTIDE SEQUENCE [LARGE SCALE GENOMIC DNA]</scope>
    <source>
        <strain evidence="1 2">BP6252</strain>
    </source>
</reference>
<dbReference type="Gene3D" id="1.25.40.10">
    <property type="entry name" value="Tetratricopeptide repeat domain"/>
    <property type="match status" value="1"/>
</dbReference>
<name>A0A3D8QS46_9HELO</name>
<organism evidence="1 2">
    <name type="scientific">Coleophoma cylindrospora</name>
    <dbReference type="NCBI Taxonomy" id="1849047"/>
    <lineage>
        <taxon>Eukaryota</taxon>
        <taxon>Fungi</taxon>
        <taxon>Dikarya</taxon>
        <taxon>Ascomycota</taxon>
        <taxon>Pezizomycotina</taxon>
        <taxon>Leotiomycetes</taxon>
        <taxon>Helotiales</taxon>
        <taxon>Dermateaceae</taxon>
        <taxon>Coleophoma</taxon>
    </lineage>
</organism>
<sequence length="180" mass="20591">MERQRHLMDTFSFTCVCELCSLPLLERISSDYRLDQIRSIDEDEGAATDVSQVLERPAESLSQVHRLFELLEEEGICDIRIARACFNAFQIAAVVGDKARAKVFAERAYVARKVLSGDDNPTTIAFKHFAQRPVDHPLYGERFSCWDDSWEAPPGLFGEELENWLWNTDGWSRSISSLLM</sequence>
<evidence type="ECO:0000313" key="1">
    <source>
        <dbReference type="EMBL" id="RDW64625.1"/>
    </source>
</evidence>